<protein>
    <submittedName>
        <fullName evidence="1">Uncharacterized protein</fullName>
    </submittedName>
</protein>
<dbReference type="Proteomes" id="UP000758603">
    <property type="component" value="Unassembled WGS sequence"/>
</dbReference>
<keyword evidence="2" id="KW-1185">Reference proteome</keyword>
<comment type="caution">
    <text evidence="1">The sequence shown here is derived from an EMBL/GenBank/DDBJ whole genome shotgun (WGS) entry which is preliminary data.</text>
</comment>
<gene>
    <name evidence="1" type="ORF">BKA67DRAFT_537858</name>
</gene>
<sequence length="107" mass="12083">MSLLSIVSLSVSFQVVKLIERCLRQIFVDIWETMRLLGQGSLDDLKADPALWDEEKLLFSLKDLLPIRTSDTHQSSFVQLVQSSTSQEYTYAINPVPALSIFLPSIP</sequence>
<accession>A0A9P8UGQ1</accession>
<proteinExistence type="predicted"/>
<name>A0A9P8UGQ1_9PEZI</name>
<evidence type="ECO:0000313" key="2">
    <source>
        <dbReference type="Proteomes" id="UP000758603"/>
    </source>
</evidence>
<evidence type="ECO:0000313" key="1">
    <source>
        <dbReference type="EMBL" id="KAH6652012.1"/>
    </source>
</evidence>
<dbReference type="AlphaFoldDB" id="A0A9P8UGQ1"/>
<organism evidence="1 2">
    <name type="scientific">Truncatella angustata</name>
    <dbReference type="NCBI Taxonomy" id="152316"/>
    <lineage>
        <taxon>Eukaryota</taxon>
        <taxon>Fungi</taxon>
        <taxon>Dikarya</taxon>
        <taxon>Ascomycota</taxon>
        <taxon>Pezizomycotina</taxon>
        <taxon>Sordariomycetes</taxon>
        <taxon>Xylariomycetidae</taxon>
        <taxon>Amphisphaeriales</taxon>
        <taxon>Sporocadaceae</taxon>
        <taxon>Truncatella</taxon>
    </lineage>
</organism>
<dbReference type="EMBL" id="JAGPXC010000006">
    <property type="protein sequence ID" value="KAH6652012.1"/>
    <property type="molecule type" value="Genomic_DNA"/>
</dbReference>
<dbReference type="GeneID" id="70129288"/>
<dbReference type="RefSeq" id="XP_045956290.1">
    <property type="nucleotide sequence ID" value="XM_046100396.1"/>
</dbReference>
<reference evidence="1" key="1">
    <citation type="journal article" date="2021" name="Nat. Commun.">
        <title>Genetic determinants of endophytism in the Arabidopsis root mycobiome.</title>
        <authorList>
            <person name="Mesny F."/>
            <person name="Miyauchi S."/>
            <person name="Thiergart T."/>
            <person name="Pickel B."/>
            <person name="Atanasova L."/>
            <person name="Karlsson M."/>
            <person name="Huettel B."/>
            <person name="Barry K.W."/>
            <person name="Haridas S."/>
            <person name="Chen C."/>
            <person name="Bauer D."/>
            <person name="Andreopoulos W."/>
            <person name="Pangilinan J."/>
            <person name="LaButti K."/>
            <person name="Riley R."/>
            <person name="Lipzen A."/>
            <person name="Clum A."/>
            <person name="Drula E."/>
            <person name="Henrissat B."/>
            <person name="Kohler A."/>
            <person name="Grigoriev I.V."/>
            <person name="Martin F.M."/>
            <person name="Hacquard S."/>
        </authorList>
    </citation>
    <scope>NUCLEOTIDE SEQUENCE</scope>
    <source>
        <strain evidence="1">MPI-SDFR-AT-0073</strain>
    </source>
</reference>